<dbReference type="Gene3D" id="3.40.50.300">
    <property type="entry name" value="P-loop containing nucleotide triphosphate hydrolases"/>
    <property type="match status" value="1"/>
</dbReference>
<feature type="transmembrane region" description="Helical" evidence="1">
    <location>
        <begin position="656"/>
        <end position="679"/>
    </location>
</feature>
<comment type="caution">
    <text evidence="4">The sequence shown here is derived from an EMBL/GenBank/DDBJ whole genome shotgun (WGS) entry which is preliminary data.</text>
</comment>
<feature type="domain" description="NACHT" evidence="3">
    <location>
        <begin position="242"/>
        <end position="331"/>
    </location>
</feature>
<dbReference type="EMBL" id="BNJJ01000026">
    <property type="protein sequence ID" value="GHO88681.1"/>
    <property type="molecule type" value="Genomic_DNA"/>
</dbReference>
<dbReference type="Proteomes" id="UP000635565">
    <property type="component" value="Unassembled WGS sequence"/>
</dbReference>
<keyword evidence="1" id="KW-0812">Transmembrane</keyword>
<dbReference type="SUPFAM" id="SSF52200">
    <property type="entry name" value="Toll/Interleukin receptor TIR domain"/>
    <property type="match status" value="1"/>
</dbReference>
<dbReference type="SMART" id="SM00255">
    <property type="entry name" value="TIR"/>
    <property type="match status" value="1"/>
</dbReference>
<feature type="transmembrane region" description="Helical" evidence="1">
    <location>
        <begin position="516"/>
        <end position="538"/>
    </location>
</feature>
<gene>
    <name evidence="4" type="ORF">KSZ_66870</name>
</gene>
<accession>A0ABQ3VUA9</accession>
<keyword evidence="1" id="KW-0472">Membrane</keyword>
<evidence type="ECO:0000313" key="5">
    <source>
        <dbReference type="Proteomes" id="UP000635565"/>
    </source>
</evidence>
<dbReference type="InterPro" id="IPR007111">
    <property type="entry name" value="NACHT_NTPase"/>
</dbReference>
<reference evidence="4 5" key="1">
    <citation type="journal article" date="2021" name="Int. J. Syst. Evol. Microbiol.">
        <title>Reticulibacter mediterranei gen. nov., sp. nov., within the new family Reticulibacteraceae fam. nov., and Ktedonospora formicarum gen. nov., sp. nov., Ktedonobacter robiniae sp. nov., Dictyobacter formicarum sp. nov. and Dictyobacter arantiisoli sp. nov., belonging to the class Ktedonobacteria.</title>
        <authorList>
            <person name="Yabe S."/>
            <person name="Zheng Y."/>
            <person name="Wang C.M."/>
            <person name="Sakai Y."/>
            <person name="Abe K."/>
            <person name="Yokota A."/>
            <person name="Donadio S."/>
            <person name="Cavaletti L."/>
            <person name="Monciardini P."/>
        </authorList>
    </citation>
    <scope>NUCLEOTIDE SEQUENCE [LARGE SCALE GENOMIC DNA]</scope>
    <source>
        <strain evidence="4 5">SOSP1-9</strain>
    </source>
</reference>
<dbReference type="PROSITE" id="PS50104">
    <property type="entry name" value="TIR"/>
    <property type="match status" value="1"/>
</dbReference>
<dbReference type="Pfam" id="PF13676">
    <property type="entry name" value="TIR_2"/>
    <property type="match status" value="1"/>
</dbReference>
<feature type="transmembrane region" description="Helical" evidence="1">
    <location>
        <begin position="544"/>
        <end position="568"/>
    </location>
</feature>
<name>A0ABQ3VUA9_9CHLR</name>
<keyword evidence="5" id="KW-1185">Reference proteome</keyword>
<evidence type="ECO:0000256" key="1">
    <source>
        <dbReference type="SAM" id="Phobius"/>
    </source>
</evidence>
<protein>
    <recommendedName>
        <fullName evidence="6">TIR domain-containing protein</fullName>
    </recommendedName>
</protein>
<sequence>MAGTIASMKQQQKLSLFYSYAAADSAWCDRLARHLSQFKRDGLIEEWSHHEVLAGADRTQAIDQAIGSAHIILLLISADFLASDACYLDEMQHALERHRHGEAHVIPIIVRPCDWEHSPFAHLQCLPRNGLPVSRWEDQDEALAGIVQELRKLIDQQRVPQPSQSDRMRLNRGRLLKSVRATWIEGLLESSLHQAARLDLRLQEQADALENPWRFQVQELHQEPRPLPLATSIVEVYDEADGALLILGEPGSGKTTLLLQLARTLLDRAEANERLPIPVVFNLSSWVQKQGPLTRWLVEELKIRYRVPHQVGQRWIETNQILPLLDGLDEVPPEVRATCVEAITAYEDKHSEQVDAFPVVCCRSQEYQVLPVPLPVQRAVSVLPLRDEQIDQYLSSSGGRLDGLQQALREDADLYALAHRPLMLNVFTLAYQGVAAEELLVGLTQEQRIQQIFGRYVGRMLSRRRPLPPWMQQDFLSWLASLASYAHRQQQTVLMVEDLQPAWLTGRRRSWYRWSLRLVVGLYFGLFFGLLGALYFVLSVGLSFWLSGMLLSGLLGGLGSGLAFWLGFEGSADTIRPAEVVTWSWKNMLQRLYLGLGAGLLFGLIAGLSLGWPGGLLLGLLVGLLGGFGAGFSQGQLAERTYPTPNEGIWRSAKNGLLVGLFAGPVFALTLGLVLGRFGKLNEGLLAGIGIGLVGALLFGLFSFIQHFLLRFFLWRLNNLPWKLVPFLDEAAERLLLRKIGGSYLFAHRLLLEYFATLSEFPSIDYSEEES</sequence>
<evidence type="ECO:0000259" key="2">
    <source>
        <dbReference type="PROSITE" id="PS50104"/>
    </source>
</evidence>
<dbReference type="SUPFAM" id="SSF52540">
    <property type="entry name" value="P-loop containing nucleoside triphosphate hydrolases"/>
    <property type="match status" value="1"/>
</dbReference>
<feature type="transmembrane region" description="Helical" evidence="1">
    <location>
        <begin position="685"/>
        <end position="710"/>
    </location>
</feature>
<feature type="transmembrane region" description="Helical" evidence="1">
    <location>
        <begin position="616"/>
        <end position="635"/>
    </location>
</feature>
<feature type="transmembrane region" description="Helical" evidence="1">
    <location>
        <begin position="592"/>
        <end position="610"/>
    </location>
</feature>
<evidence type="ECO:0000259" key="3">
    <source>
        <dbReference type="PROSITE" id="PS50837"/>
    </source>
</evidence>
<evidence type="ECO:0000313" key="4">
    <source>
        <dbReference type="EMBL" id="GHO88681.1"/>
    </source>
</evidence>
<proteinExistence type="predicted"/>
<evidence type="ECO:0008006" key="6">
    <source>
        <dbReference type="Google" id="ProtNLM"/>
    </source>
</evidence>
<feature type="domain" description="TIR" evidence="2">
    <location>
        <begin position="12"/>
        <end position="154"/>
    </location>
</feature>
<dbReference type="Gene3D" id="3.40.50.10140">
    <property type="entry name" value="Toll/interleukin-1 receptor homology (TIR) domain"/>
    <property type="match status" value="1"/>
</dbReference>
<dbReference type="InterPro" id="IPR027417">
    <property type="entry name" value="P-loop_NTPase"/>
</dbReference>
<keyword evidence="1" id="KW-1133">Transmembrane helix</keyword>
<dbReference type="InterPro" id="IPR035897">
    <property type="entry name" value="Toll_tir_struct_dom_sf"/>
</dbReference>
<organism evidence="4 5">
    <name type="scientific">Dictyobacter formicarum</name>
    <dbReference type="NCBI Taxonomy" id="2778368"/>
    <lineage>
        <taxon>Bacteria</taxon>
        <taxon>Bacillati</taxon>
        <taxon>Chloroflexota</taxon>
        <taxon>Ktedonobacteria</taxon>
        <taxon>Ktedonobacterales</taxon>
        <taxon>Dictyobacteraceae</taxon>
        <taxon>Dictyobacter</taxon>
    </lineage>
</organism>
<dbReference type="PROSITE" id="PS50837">
    <property type="entry name" value="NACHT"/>
    <property type="match status" value="1"/>
</dbReference>
<dbReference type="InterPro" id="IPR000157">
    <property type="entry name" value="TIR_dom"/>
</dbReference>
<dbReference type="Pfam" id="PF05729">
    <property type="entry name" value="NACHT"/>
    <property type="match status" value="1"/>
</dbReference>